<gene>
    <name evidence="2" type="ORF">QBC34DRAFT_51237</name>
</gene>
<dbReference type="EMBL" id="MU865927">
    <property type="protein sequence ID" value="KAK4451683.1"/>
    <property type="molecule type" value="Genomic_DNA"/>
</dbReference>
<name>A0AAV9GTR8_9PEZI</name>
<protein>
    <submittedName>
        <fullName evidence="2">Uncharacterized protein</fullName>
    </submittedName>
</protein>
<accession>A0AAV9GTR8</accession>
<evidence type="ECO:0000313" key="2">
    <source>
        <dbReference type="EMBL" id="KAK4451683.1"/>
    </source>
</evidence>
<feature type="compositionally biased region" description="Acidic residues" evidence="1">
    <location>
        <begin position="384"/>
        <end position="401"/>
    </location>
</feature>
<sequence>MASNTDSTMAANKGDIISLKTQSSVQYLKTPSKATAPRMSEGFRLQNLRQQNFTHTHISQISFRRPHAHKRRLQRRRKSLLSIYYNLIRKPCSYQIEKCRSHPSAGRSKTIDWLHQTDQLFRLRIIAATTAKTNEMAPKASPQSSGREDASDDDATQTASVSSADSRPMSEASIVPSNSTAPTTPDLSESEEKEPEAGPPAKRTKIAVKKATETTPGRNASAIVSKANVKAKLASPPKPADQFTMTGAKPSPVSAKLASPLKPADKFVMSGTKPSPVSAKAAAPVMTAATTAATTTTSPQGTKRKRDALAALPEKPSTFHETWVQETLANPLEVNDWVFEAPASAHPKMERNRRLHLGFRRASGQPPLLFFSGALPVPKGSAATEDDAEGEESNDAEDEESEQPKVTPAVTGAPQGALILGWVPGEARWKRRSYFGLGRSRMSWN</sequence>
<proteinExistence type="predicted"/>
<reference evidence="2" key="1">
    <citation type="journal article" date="2023" name="Mol. Phylogenet. Evol.">
        <title>Genome-scale phylogeny and comparative genomics of the fungal order Sordariales.</title>
        <authorList>
            <person name="Hensen N."/>
            <person name="Bonometti L."/>
            <person name="Westerberg I."/>
            <person name="Brannstrom I.O."/>
            <person name="Guillou S."/>
            <person name="Cros-Aarteil S."/>
            <person name="Calhoun S."/>
            <person name="Haridas S."/>
            <person name="Kuo A."/>
            <person name="Mondo S."/>
            <person name="Pangilinan J."/>
            <person name="Riley R."/>
            <person name="LaButti K."/>
            <person name="Andreopoulos B."/>
            <person name="Lipzen A."/>
            <person name="Chen C."/>
            <person name="Yan M."/>
            <person name="Daum C."/>
            <person name="Ng V."/>
            <person name="Clum A."/>
            <person name="Steindorff A."/>
            <person name="Ohm R.A."/>
            <person name="Martin F."/>
            <person name="Silar P."/>
            <person name="Natvig D.O."/>
            <person name="Lalanne C."/>
            <person name="Gautier V."/>
            <person name="Ament-Velasquez S.L."/>
            <person name="Kruys A."/>
            <person name="Hutchinson M.I."/>
            <person name="Powell A.J."/>
            <person name="Barry K."/>
            <person name="Miller A.N."/>
            <person name="Grigoriev I.V."/>
            <person name="Debuchy R."/>
            <person name="Gladieux P."/>
            <person name="Hiltunen Thoren M."/>
            <person name="Johannesson H."/>
        </authorList>
    </citation>
    <scope>NUCLEOTIDE SEQUENCE</scope>
    <source>
        <strain evidence="2">PSN243</strain>
    </source>
</reference>
<keyword evidence="3" id="KW-1185">Reference proteome</keyword>
<feature type="compositionally biased region" description="Low complexity" evidence="1">
    <location>
        <begin position="156"/>
        <end position="166"/>
    </location>
</feature>
<feature type="region of interest" description="Disordered" evidence="1">
    <location>
        <begin position="132"/>
        <end position="206"/>
    </location>
</feature>
<evidence type="ECO:0000256" key="1">
    <source>
        <dbReference type="SAM" id="MobiDB-lite"/>
    </source>
</evidence>
<evidence type="ECO:0000313" key="3">
    <source>
        <dbReference type="Proteomes" id="UP001321760"/>
    </source>
</evidence>
<feature type="compositionally biased region" description="Polar residues" evidence="1">
    <location>
        <begin position="175"/>
        <end position="187"/>
    </location>
</feature>
<dbReference type="AlphaFoldDB" id="A0AAV9GTR8"/>
<feature type="region of interest" description="Disordered" evidence="1">
    <location>
        <begin position="233"/>
        <end position="256"/>
    </location>
</feature>
<comment type="caution">
    <text evidence="2">The sequence shown here is derived from an EMBL/GenBank/DDBJ whole genome shotgun (WGS) entry which is preliminary data.</text>
</comment>
<dbReference type="Proteomes" id="UP001321760">
    <property type="component" value="Unassembled WGS sequence"/>
</dbReference>
<organism evidence="2 3">
    <name type="scientific">Podospora aff. communis PSN243</name>
    <dbReference type="NCBI Taxonomy" id="3040156"/>
    <lineage>
        <taxon>Eukaryota</taxon>
        <taxon>Fungi</taxon>
        <taxon>Dikarya</taxon>
        <taxon>Ascomycota</taxon>
        <taxon>Pezizomycotina</taxon>
        <taxon>Sordariomycetes</taxon>
        <taxon>Sordariomycetidae</taxon>
        <taxon>Sordariales</taxon>
        <taxon>Podosporaceae</taxon>
        <taxon>Podospora</taxon>
    </lineage>
</organism>
<feature type="region of interest" description="Disordered" evidence="1">
    <location>
        <begin position="373"/>
        <end position="414"/>
    </location>
</feature>
<reference evidence="2" key="2">
    <citation type="submission" date="2023-05" db="EMBL/GenBank/DDBJ databases">
        <authorList>
            <consortium name="Lawrence Berkeley National Laboratory"/>
            <person name="Steindorff A."/>
            <person name="Hensen N."/>
            <person name="Bonometti L."/>
            <person name="Westerberg I."/>
            <person name="Brannstrom I.O."/>
            <person name="Guillou S."/>
            <person name="Cros-Aarteil S."/>
            <person name="Calhoun S."/>
            <person name="Haridas S."/>
            <person name="Kuo A."/>
            <person name="Mondo S."/>
            <person name="Pangilinan J."/>
            <person name="Riley R."/>
            <person name="Labutti K."/>
            <person name="Andreopoulos B."/>
            <person name="Lipzen A."/>
            <person name="Chen C."/>
            <person name="Yanf M."/>
            <person name="Daum C."/>
            <person name="Ng V."/>
            <person name="Clum A."/>
            <person name="Ohm R."/>
            <person name="Martin F."/>
            <person name="Silar P."/>
            <person name="Natvig D."/>
            <person name="Lalanne C."/>
            <person name="Gautier V."/>
            <person name="Ament-Velasquez S.L."/>
            <person name="Kruys A."/>
            <person name="Hutchinson M.I."/>
            <person name="Powell A.J."/>
            <person name="Barry K."/>
            <person name="Miller A.N."/>
            <person name="Grigoriev I.V."/>
            <person name="Debuchy R."/>
            <person name="Gladieux P."/>
            <person name="Thoren M.H."/>
            <person name="Johannesson H."/>
        </authorList>
    </citation>
    <scope>NUCLEOTIDE SEQUENCE</scope>
    <source>
        <strain evidence="2">PSN243</strain>
    </source>
</reference>